<feature type="domain" description="RCK N-terminal" evidence="7">
    <location>
        <begin position="1"/>
        <end position="121"/>
    </location>
</feature>
<dbReference type="NCBIfam" id="NF007039">
    <property type="entry name" value="PRK09496.3-2"/>
    <property type="match status" value="1"/>
</dbReference>
<keyword evidence="6" id="KW-0406">Ion transport</keyword>
<evidence type="ECO:0000256" key="1">
    <source>
        <dbReference type="ARBA" id="ARBA00017378"/>
    </source>
</evidence>
<feature type="domain" description="RCK C-terminal" evidence="8">
    <location>
        <begin position="368"/>
        <end position="448"/>
    </location>
</feature>
<evidence type="ECO:0000259" key="7">
    <source>
        <dbReference type="PROSITE" id="PS51201"/>
    </source>
</evidence>
<evidence type="ECO:0000256" key="4">
    <source>
        <dbReference type="ARBA" id="ARBA00022958"/>
    </source>
</evidence>
<keyword evidence="2" id="KW-0813">Transport</keyword>
<dbReference type="GO" id="GO:0005886">
    <property type="term" value="C:plasma membrane"/>
    <property type="evidence" value="ECO:0007669"/>
    <property type="project" value="InterPro"/>
</dbReference>
<dbReference type="InterPro" id="IPR006037">
    <property type="entry name" value="RCK_C"/>
</dbReference>
<keyword evidence="3" id="KW-0633">Potassium transport</keyword>
<dbReference type="PROSITE" id="PS51201">
    <property type="entry name" value="RCK_N"/>
    <property type="match status" value="2"/>
</dbReference>
<dbReference type="NCBIfam" id="NF007031">
    <property type="entry name" value="PRK09496.1-2"/>
    <property type="match status" value="1"/>
</dbReference>
<sequence>MKILIIGGGEVGFHLAGELVKENHDVVLVEKDPERLRQITKSLDVLALEGDGTGQKILEEAGIASADMLIAVTNSDESNILACMVAREFEVKTKIARVRDHELSYRDSVLRPERIGIDLMIHPELETSQEIIRLIRHPMATDVMEFFNGEVVLLGLKVTSESVVVGKTLIELGRHFTDLNYRVVAISRDSETLIPKGNHQIEEGDLIYVITRHDAANSMFALVSAEMHITRSVMILGASRIGQLVAKILQDDNEIKVKLVDSDENRAKRVAERLVDTLVVEADGRDIDVIAAEGLPDMDAFIASTGDDETNIVTSLVSRHLGVKSIITLVEKKFYLPIIKAIGLEIAVNKHILTSNAILKYIHHGHVLFFSQVRGIDAETIVYSVEDTAKITKKPLTKLKFPDGSMIGAIKRRGEVFIPTGDTQVNAGDEALIFYLPEAHHKVDSWFA</sequence>
<name>A0A532V4Z2_UNCL8</name>
<keyword evidence="4" id="KW-0630">Potassium</keyword>
<dbReference type="Pfam" id="PF02254">
    <property type="entry name" value="TrkA_N"/>
    <property type="match status" value="2"/>
</dbReference>
<evidence type="ECO:0000259" key="8">
    <source>
        <dbReference type="PROSITE" id="PS51202"/>
    </source>
</evidence>
<accession>A0A532V4Z2</accession>
<dbReference type="InterPro" id="IPR050721">
    <property type="entry name" value="Trk_Ktr_HKT_K-transport"/>
</dbReference>
<dbReference type="Gene3D" id="3.40.50.720">
    <property type="entry name" value="NAD(P)-binding Rossmann-like Domain"/>
    <property type="match status" value="2"/>
</dbReference>
<dbReference type="Pfam" id="PF02080">
    <property type="entry name" value="TrkA_C"/>
    <property type="match status" value="2"/>
</dbReference>
<dbReference type="PANTHER" id="PTHR43833">
    <property type="entry name" value="POTASSIUM CHANNEL PROTEIN 2-RELATED-RELATED"/>
    <property type="match status" value="1"/>
</dbReference>
<dbReference type="NCBIfam" id="NF007032">
    <property type="entry name" value="PRK09496.1-4"/>
    <property type="match status" value="1"/>
</dbReference>
<evidence type="ECO:0000313" key="10">
    <source>
        <dbReference type="Proteomes" id="UP000319619"/>
    </source>
</evidence>
<dbReference type="PROSITE" id="PS51202">
    <property type="entry name" value="RCK_C"/>
    <property type="match status" value="2"/>
</dbReference>
<feature type="domain" description="RCK C-terminal" evidence="8">
    <location>
        <begin position="141"/>
        <end position="225"/>
    </location>
</feature>
<proteinExistence type="predicted"/>
<evidence type="ECO:0000256" key="2">
    <source>
        <dbReference type="ARBA" id="ARBA00022448"/>
    </source>
</evidence>
<evidence type="ECO:0000256" key="6">
    <source>
        <dbReference type="ARBA" id="ARBA00023065"/>
    </source>
</evidence>
<comment type="caution">
    <text evidence="9">The sequence shown here is derived from an EMBL/GenBank/DDBJ whole genome shotgun (WGS) entry which is preliminary data.</text>
</comment>
<dbReference type="GO" id="GO:0015079">
    <property type="term" value="F:potassium ion transmembrane transporter activity"/>
    <property type="evidence" value="ECO:0007669"/>
    <property type="project" value="InterPro"/>
</dbReference>
<protein>
    <recommendedName>
        <fullName evidence="1">Trk system potassium uptake protein TrkA</fullName>
    </recommendedName>
</protein>
<dbReference type="SUPFAM" id="SSF51735">
    <property type="entry name" value="NAD(P)-binding Rossmann-fold domains"/>
    <property type="match status" value="2"/>
</dbReference>
<dbReference type="SUPFAM" id="SSF116726">
    <property type="entry name" value="TrkA C-terminal domain-like"/>
    <property type="match status" value="2"/>
</dbReference>
<keyword evidence="5" id="KW-0520">NAD</keyword>
<dbReference type="InterPro" id="IPR006036">
    <property type="entry name" value="K_uptake_TrkA"/>
</dbReference>
<dbReference type="InterPro" id="IPR036291">
    <property type="entry name" value="NAD(P)-bd_dom_sf"/>
</dbReference>
<dbReference type="InterPro" id="IPR036721">
    <property type="entry name" value="RCK_C_sf"/>
</dbReference>
<dbReference type="InterPro" id="IPR003148">
    <property type="entry name" value="RCK_N"/>
</dbReference>
<dbReference type="PANTHER" id="PTHR43833:SF5">
    <property type="entry name" value="TRK SYSTEM POTASSIUM UPTAKE PROTEIN TRKA"/>
    <property type="match status" value="1"/>
</dbReference>
<dbReference type="AlphaFoldDB" id="A0A532V4Z2"/>
<evidence type="ECO:0000313" key="9">
    <source>
        <dbReference type="EMBL" id="TKJ42260.1"/>
    </source>
</evidence>
<reference evidence="9 10" key="1">
    <citation type="submission" date="2017-06" db="EMBL/GenBank/DDBJ databases">
        <title>Novel microbial phyla capable of carbon fixation and sulfur reduction in deep-sea sediments.</title>
        <authorList>
            <person name="Huang J."/>
            <person name="Baker B."/>
            <person name="Wang Y."/>
        </authorList>
    </citation>
    <scope>NUCLEOTIDE SEQUENCE [LARGE SCALE GENOMIC DNA]</scope>
    <source>
        <strain evidence="9">B3_LCP</strain>
    </source>
</reference>
<organism evidence="9 10">
    <name type="scientific">candidate division LCP-89 bacterium B3_LCP</name>
    <dbReference type="NCBI Taxonomy" id="2012998"/>
    <lineage>
        <taxon>Bacteria</taxon>
        <taxon>Pseudomonadati</taxon>
        <taxon>Bacteria division LCP-89</taxon>
    </lineage>
</organism>
<dbReference type="EMBL" id="NJBN01000001">
    <property type="protein sequence ID" value="TKJ42260.1"/>
    <property type="molecule type" value="Genomic_DNA"/>
</dbReference>
<dbReference type="PRINTS" id="PR00335">
    <property type="entry name" value="KUPTAKETRKA"/>
</dbReference>
<dbReference type="Proteomes" id="UP000319619">
    <property type="component" value="Unassembled WGS sequence"/>
</dbReference>
<gene>
    <name evidence="9" type="ORF">CEE37_00860</name>
</gene>
<evidence type="ECO:0000256" key="3">
    <source>
        <dbReference type="ARBA" id="ARBA00022538"/>
    </source>
</evidence>
<evidence type="ECO:0000256" key="5">
    <source>
        <dbReference type="ARBA" id="ARBA00023027"/>
    </source>
</evidence>
<dbReference type="Gene3D" id="3.30.70.1450">
    <property type="entry name" value="Regulator of K+ conductance, C-terminal domain"/>
    <property type="match status" value="2"/>
</dbReference>
<feature type="domain" description="RCK N-terminal" evidence="7">
    <location>
        <begin position="230"/>
        <end position="348"/>
    </location>
</feature>